<dbReference type="SUPFAM" id="SSF52402">
    <property type="entry name" value="Adenine nucleotide alpha hydrolases-like"/>
    <property type="match status" value="1"/>
</dbReference>
<evidence type="ECO:0000256" key="5">
    <source>
        <dbReference type="SAM" id="SignalP"/>
    </source>
</evidence>
<keyword evidence="2" id="KW-0061">Asparagine biosynthesis</keyword>
<keyword evidence="5" id="KW-0732">Signal</keyword>
<dbReference type="Pfam" id="PF00733">
    <property type="entry name" value="Asn_synthase"/>
    <property type="match status" value="1"/>
</dbReference>
<reference evidence="7" key="1">
    <citation type="submission" date="2022-07" db="EMBL/GenBank/DDBJ databases">
        <title>Phylogenomic reconstructions and comparative analyses of Kickxellomycotina fungi.</title>
        <authorList>
            <person name="Reynolds N.K."/>
            <person name="Stajich J.E."/>
            <person name="Barry K."/>
            <person name="Grigoriev I.V."/>
            <person name="Crous P."/>
            <person name="Smith M.E."/>
        </authorList>
    </citation>
    <scope>NUCLEOTIDE SEQUENCE</scope>
    <source>
        <strain evidence="7">NRRL 1565</strain>
    </source>
</reference>
<protein>
    <recommendedName>
        <fullName evidence="6">Asparagine synthetase domain-containing protein</fullName>
    </recommendedName>
</protein>
<keyword evidence="1" id="KW-0028">Amino-acid biosynthesis</keyword>
<accession>A0A9W8HTM0</accession>
<evidence type="ECO:0000313" key="8">
    <source>
        <dbReference type="Proteomes" id="UP001140094"/>
    </source>
</evidence>
<dbReference type="AlphaFoldDB" id="A0A9W8HTM0"/>
<dbReference type="OrthoDB" id="10252281at2759"/>
<proteinExistence type="predicted"/>
<dbReference type="Gene3D" id="3.40.50.620">
    <property type="entry name" value="HUPs"/>
    <property type="match status" value="1"/>
</dbReference>
<dbReference type="GO" id="GO:0006529">
    <property type="term" value="P:asparagine biosynthetic process"/>
    <property type="evidence" value="ECO:0007669"/>
    <property type="project" value="UniProtKB-KW"/>
</dbReference>
<dbReference type="PANTHER" id="PTHR45937">
    <property type="entry name" value="ASPARAGINE SYNTHETASE DOMAIN-CONTAINING PROTEIN 1"/>
    <property type="match status" value="1"/>
</dbReference>
<evidence type="ECO:0000256" key="3">
    <source>
        <dbReference type="ARBA" id="ARBA00022962"/>
    </source>
</evidence>
<evidence type="ECO:0000256" key="1">
    <source>
        <dbReference type="ARBA" id="ARBA00022605"/>
    </source>
</evidence>
<evidence type="ECO:0000256" key="2">
    <source>
        <dbReference type="ARBA" id="ARBA00022888"/>
    </source>
</evidence>
<dbReference type="EMBL" id="JANBUO010001497">
    <property type="protein sequence ID" value="KAJ2798019.1"/>
    <property type="molecule type" value="Genomic_DNA"/>
</dbReference>
<dbReference type="InterPro" id="IPR029055">
    <property type="entry name" value="Ntn_hydrolases_N"/>
</dbReference>
<gene>
    <name evidence="7" type="ORF">H4R20_004975</name>
</gene>
<keyword evidence="8" id="KW-1185">Reference proteome</keyword>
<evidence type="ECO:0000313" key="7">
    <source>
        <dbReference type="EMBL" id="KAJ2798019.1"/>
    </source>
</evidence>
<dbReference type="GO" id="GO:0004066">
    <property type="term" value="F:asparagine synthase (glutamine-hydrolyzing) activity"/>
    <property type="evidence" value="ECO:0007669"/>
    <property type="project" value="InterPro"/>
</dbReference>
<dbReference type="Gene3D" id="3.60.20.10">
    <property type="entry name" value="Glutamine Phosphoribosylpyrophosphate, subunit 1, domain 1"/>
    <property type="match status" value="1"/>
</dbReference>
<feature type="chain" id="PRO_5040995300" description="Asparagine synthetase domain-containing protein" evidence="5">
    <location>
        <begin position="19"/>
        <end position="565"/>
    </location>
</feature>
<feature type="domain" description="Asparagine synthetase" evidence="6">
    <location>
        <begin position="454"/>
        <end position="549"/>
    </location>
</feature>
<comment type="caution">
    <text evidence="7">The sequence shown here is derived from an EMBL/GenBank/DDBJ whole genome shotgun (WGS) entry which is preliminary data.</text>
</comment>
<dbReference type="InterPro" id="IPR014729">
    <property type="entry name" value="Rossmann-like_a/b/a_fold"/>
</dbReference>
<keyword evidence="3" id="KW-0315">Glutamine amidotransferase</keyword>
<feature type="compositionally biased region" description="Basic and acidic residues" evidence="4">
    <location>
        <begin position="329"/>
        <end position="343"/>
    </location>
</feature>
<sequence>MCGIQVLVALSDPLLVSGDAATTGAEINACSEMWTRLTAANSRRVAEDTGDILCWNGEIFGGLDIGNNNDGAVLLEKIQQLKRQHPADYILRMFSGIEGPYAFVYLDHVQQKLWFARDYLGRRSLLTKAIGSRTLLISSVADVGCEEEPSHCSGWSELPAQRIYCLDLASLQPTSDSMFPLGPVVEYKWHYGDLDTRALSEEATTDASELLVLPFSRVSQDIGKDFTNTGVHDPQVGNMADLVSDPEWVPHIDRLEHELTAAIRARVESIPSNGEDPRVGILFSGGVDCITIAVLLTAILPRSEPIELFNVAFENPRQLKLQKSQIGDTGHETSRHYDVPDRKTGKQGWEELCKIDPTREWRFVEVDVPYSQVQEHRTHIRQLLIPSDTVMDMSIGMAIWFASRGIGNLFSNIQKQEQQQGAEYVGRARVLLLGMGADEQLGGYSRHRSAWDRGKWQTLGQEIELDVSRIATRNLGRDDRIISDNAKEARFPFLAANVVRFLSEIPLACKMDMRYPRGMGEKLLLRLLAYRLGLVQASTLAKRAIQFGARTAKMESAQSKGHDTL</sequence>
<dbReference type="Proteomes" id="UP001140094">
    <property type="component" value="Unassembled WGS sequence"/>
</dbReference>
<organism evidence="7 8">
    <name type="scientific">Coemansia guatemalensis</name>
    <dbReference type="NCBI Taxonomy" id="2761395"/>
    <lineage>
        <taxon>Eukaryota</taxon>
        <taxon>Fungi</taxon>
        <taxon>Fungi incertae sedis</taxon>
        <taxon>Zoopagomycota</taxon>
        <taxon>Kickxellomycotina</taxon>
        <taxon>Kickxellomycetes</taxon>
        <taxon>Kickxellales</taxon>
        <taxon>Kickxellaceae</taxon>
        <taxon>Coemansia</taxon>
    </lineage>
</organism>
<feature type="signal peptide" evidence="5">
    <location>
        <begin position="1"/>
        <end position="18"/>
    </location>
</feature>
<evidence type="ECO:0000256" key="4">
    <source>
        <dbReference type="SAM" id="MobiDB-lite"/>
    </source>
</evidence>
<dbReference type="InterPro" id="IPR051857">
    <property type="entry name" value="Asn_synthetase_domain"/>
</dbReference>
<feature type="region of interest" description="Disordered" evidence="4">
    <location>
        <begin position="323"/>
        <end position="343"/>
    </location>
</feature>
<dbReference type="InterPro" id="IPR001962">
    <property type="entry name" value="Asn_synthase"/>
</dbReference>
<dbReference type="CDD" id="cd01991">
    <property type="entry name" value="Asn_synthase_B_C"/>
    <property type="match status" value="1"/>
</dbReference>
<evidence type="ECO:0000259" key="6">
    <source>
        <dbReference type="Pfam" id="PF00733"/>
    </source>
</evidence>
<dbReference type="SUPFAM" id="SSF56235">
    <property type="entry name" value="N-terminal nucleophile aminohydrolases (Ntn hydrolases)"/>
    <property type="match status" value="1"/>
</dbReference>
<dbReference type="PANTHER" id="PTHR45937:SF1">
    <property type="entry name" value="ASPARAGINE SYNTHETASE DOMAIN-CONTAINING PROTEIN 1"/>
    <property type="match status" value="1"/>
</dbReference>
<name>A0A9W8HTM0_9FUNG</name>